<dbReference type="EMBL" id="KK118872">
    <property type="protein sequence ID" value="KFM74098.1"/>
    <property type="molecule type" value="Genomic_DNA"/>
</dbReference>
<dbReference type="InterPro" id="IPR032792">
    <property type="entry name" value="AGL_glucanoTrfase"/>
</dbReference>
<dbReference type="Proteomes" id="UP000054359">
    <property type="component" value="Unassembled WGS sequence"/>
</dbReference>
<evidence type="ECO:0000259" key="1">
    <source>
        <dbReference type="Pfam" id="PF14701"/>
    </source>
</evidence>
<protein>
    <submittedName>
        <fullName evidence="2">Glycogen debranching enzyme</fullName>
    </submittedName>
</protein>
<dbReference type="InterPro" id="IPR017853">
    <property type="entry name" value="GH"/>
</dbReference>
<name>A0A087U9Q9_STEMI</name>
<dbReference type="GO" id="GO:0004135">
    <property type="term" value="F:amylo-alpha-1,6-glucosidase activity"/>
    <property type="evidence" value="ECO:0007669"/>
    <property type="project" value="InterPro"/>
</dbReference>
<dbReference type="AlphaFoldDB" id="A0A087U9Q9"/>
<reference evidence="2 3" key="1">
    <citation type="submission" date="2013-11" db="EMBL/GenBank/DDBJ databases">
        <title>Genome sequencing of Stegodyphus mimosarum.</title>
        <authorList>
            <person name="Bechsgaard J."/>
        </authorList>
    </citation>
    <scope>NUCLEOTIDE SEQUENCE [LARGE SCALE GENOMIC DNA]</scope>
</reference>
<dbReference type="Gene3D" id="3.20.20.80">
    <property type="entry name" value="Glycosidases"/>
    <property type="match status" value="1"/>
</dbReference>
<dbReference type="GO" id="GO:0005980">
    <property type="term" value="P:glycogen catabolic process"/>
    <property type="evidence" value="ECO:0007669"/>
    <property type="project" value="InterPro"/>
</dbReference>
<evidence type="ECO:0000313" key="2">
    <source>
        <dbReference type="EMBL" id="KFM74098.1"/>
    </source>
</evidence>
<organism evidence="2 3">
    <name type="scientific">Stegodyphus mimosarum</name>
    <name type="common">African social velvet spider</name>
    <dbReference type="NCBI Taxonomy" id="407821"/>
    <lineage>
        <taxon>Eukaryota</taxon>
        <taxon>Metazoa</taxon>
        <taxon>Ecdysozoa</taxon>
        <taxon>Arthropoda</taxon>
        <taxon>Chelicerata</taxon>
        <taxon>Arachnida</taxon>
        <taxon>Araneae</taxon>
        <taxon>Araneomorphae</taxon>
        <taxon>Entelegynae</taxon>
        <taxon>Eresoidea</taxon>
        <taxon>Eresidae</taxon>
        <taxon>Stegodyphus</taxon>
    </lineage>
</organism>
<dbReference type="PANTHER" id="PTHR10569:SF2">
    <property type="entry name" value="GLYCOGEN DEBRANCHING ENZYME"/>
    <property type="match status" value="1"/>
</dbReference>
<gene>
    <name evidence="2" type="ORF">X975_07208</name>
</gene>
<dbReference type="STRING" id="407821.A0A087U9Q9"/>
<sequence length="98" mass="11198">MVHITPIQELGGSQSSYSLRNQLALNPTFHTKSKKCTLGDIGELVEKMRREWKVLSITDIVLNHTANESEWLEEHPESTYNLINSPHLKPAYLLDRAI</sequence>
<dbReference type="OrthoDB" id="10248904at2759"/>
<feature type="domain" description="Glycogen debranching enzyme glucanotransferase" evidence="1">
    <location>
        <begin position="1"/>
        <end position="98"/>
    </location>
</feature>
<dbReference type="InterPro" id="IPR010401">
    <property type="entry name" value="AGL/Gdb1"/>
</dbReference>
<accession>A0A087U9Q9</accession>
<dbReference type="SUPFAM" id="SSF51445">
    <property type="entry name" value="(Trans)glycosidases"/>
    <property type="match status" value="1"/>
</dbReference>
<feature type="non-terminal residue" evidence="2">
    <location>
        <position position="98"/>
    </location>
</feature>
<dbReference type="Pfam" id="PF14701">
    <property type="entry name" value="hDGE_amylase"/>
    <property type="match status" value="1"/>
</dbReference>
<dbReference type="PANTHER" id="PTHR10569">
    <property type="entry name" value="GLYCOGEN DEBRANCHING ENZYME"/>
    <property type="match status" value="1"/>
</dbReference>
<keyword evidence="3" id="KW-1185">Reference proteome</keyword>
<proteinExistence type="predicted"/>
<evidence type="ECO:0000313" key="3">
    <source>
        <dbReference type="Proteomes" id="UP000054359"/>
    </source>
</evidence>
<dbReference type="GO" id="GO:0004134">
    <property type="term" value="F:4-alpha-glucanotransferase activity"/>
    <property type="evidence" value="ECO:0007669"/>
    <property type="project" value="InterPro"/>
</dbReference>